<name>A0A0G1MB58_9BACT</name>
<comment type="caution">
    <text evidence="1">The sequence shown here is derived from an EMBL/GenBank/DDBJ whole genome shotgun (WGS) entry which is preliminary data.</text>
</comment>
<organism evidence="1 2">
    <name type="scientific">Candidatus Uhrbacteria bacterium GW2011_GWF2_44_350</name>
    <dbReference type="NCBI Taxonomy" id="1619000"/>
    <lineage>
        <taxon>Bacteria</taxon>
        <taxon>Candidatus Uhriibacteriota</taxon>
    </lineage>
</organism>
<evidence type="ECO:0000313" key="1">
    <source>
        <dbReference type="EMBL" id="KKT69144.1"/>
    </source>
</evidence>
<proteinExistence type="predicted"/>
<evidence type="ECO:0000313" key="2">
    <source>
        <dbReference type="Proteomes" id="UP000034154"/>
    </source>
</evidence>
<accession>A0A0G1MB58</accession>
<reference evidence="1 2" key="1">
    <citation type="journal article" date="2015" name="Nature">
        <title>rRNA introns, odd ribosomes, and small enigmatic genomes across a large radiation of phyla.</title>
        <authorList>
            <person name="Brown C.T."/>
            <person name="Hug L.A."/>
            <person name="Thomas B.C."/>
            <person name="Sharon I."/>
            <person name="Castelle C.J."/>
            <person name="Singh A."/>
            <person name="Wilkins M.J."/>
            <person name="Williams K.H."/>
            <person name="Banfield J.F."/>
        </authorList>
    </citation>
    <scope>NUCLEOTIDE SEQUENCE [LARGE SCALE GENOMIC DNA]</scope>
</reference>
<sequence>MQGKIEALNVGGEIFDIDTSDFNKTDYDKLVSAIKSATNIR</sequence>
<dbReference type="Proteomes" id="UP000034154">
    <property type="component" value="Unassembled WGS sequence"/>
</dbReference>
<gene>
    <name evidence="1" type="ORF">UW63_C0062G0007</name>
</gene>
<protein>
    <submittedName>
        <fullName evidence="1">Uncharacterized protein</fullName>
    </submittedName>
</protein>
<dbReference type="EMBL" id="LCJB01000062">
    <property type="protein sequence ID" value="KKT69144.1"/>
    <property type="molecule type" value="Genomic_DNA"/>
</dbReference>
<dbReference type="AlphaFoldDB" id="A0A0G1MB58"/>